<dbReference type="Pfam" id="PF03372">
    <property type="entry name" value="Exo_endo_phos"/>
    <property type="match status" value="1"/>
</dbReference>
<dbReference type="Gene3D" id="3.60.10.10">
    <property type="entry name" value="Endonuclease/exonuclease/phosphatase"/>
    <property type="match status" value="1"/>
</dbReference>
<dbReference type="GO" id="GO:0004519">
    <property type="term" value="F:endonuclease activity"/>
    <property type="evidence" value="ECO:0007669"/>
    <property type="project" value="UniProtKB-KW"/>
</dbReference>
<feature type="domain" description="Endonuclease/exonuclease/phosphatase" evidence="2">
    <location>
        <begin position="104"/>
        <end position="311"/>
    </location>
</feature>
<dbReference type="InterPro" id="IPR005135">
    <property type="entry name" value="Endo/exonuclease/phosphatase"/>
</dbReference>
<protein>
    <submittedName>
        <fullName evidence="3">Endonuclease</fullName>
    </submittedName>
</protein>
<feature type="region of interest" description="Disordered" evidence="1">
    <location>
        <begin position="328"/>
        <end position="358"/>
    </location>
</feature>
<evidence type="ECO:0000313" key="4">
    <source>
        <dbReference type="Proteomes" id="UP000295554"/>
    </source>
</evidence>
<accession>A0A4V2ZXV7</accession>
<dbReference type="AlphaFoldDB" id="A0A4V2ZXV7"/>
<dbReference type="InterPro" id="IPR036691">
    <property type="entry name" value="Endo/exonu/phosph_ase_sf"/>
</dbReference>
<dbReference type="SUPFAM" id="SSF56219">
    <property type="entry name" value="DNase I-like"/>
    <property type="match status" value="1"/>
</dbReference>
<organism evidence="3 4">
    <name type="scientific">Seongchinamella unica</name>
    <dbReference type="NCBI Taxonomy" id="2547392"/>
    <lineage>
        <taxon>Bacteria</taxon>
        <taxon>Pseudomonadati</taxon>
        <taxon>Pseudomonadota</taxon>
        <taxon>Gammaproteobacteria</taxon>
        <taxon>Cellvibrionales</taxon>
        <taxon>Halieaceae</taxon>
        <taxon>Seongchinamella</taxon>
    </lineage>
</organism>
<keyword evidence="3" id="KW-0540">Nuclease</keyword>
<dbReference type="OrthoDB" id="9796594at2"/>
<evidence type="ECO:0000313" key="3">
    <source>
        <dbReference type="EMBL" id="TDG15955.1"/>
    </source>
</evidence>
<proteinExistence type="predicted"/>
<gene>
    <name evidence="3" type="ORF">E2F43_06940</name>
</gene>
<keyword evidence="3" id="KW-0255">Endonuclease</keyword>
<dbReference type="EMBL" id="SMSE01000001">
    <property type="protein sequence ID" value="TDG15955.1"/>
    <property type="molecule type" value="Genomic_DNA"/>
</dbReference>
<dbReference type="RefSeq" id="WP_133210916.1">
    <property type="nucleotide sequence ID" value="NZ_SMSE01000001.1"/>
</dbReference>
<name>A0A4V2ZXV7_9GAMM</name>
<keyword evidence="4" id="KW-1185">Reference proteome</keyword>
<keyword evidence="3" id="KW-0378">Hydrolase</keyword>
<evidence type="ECO:0000256" key="1">
    <source>
        <dbReference type="SAM" id="MobiDB-lite"/>
    </source>
</evidence>
<dbReference type="Proteomes" id="UP000295554">
    <property type="component" value="Unassembled WGS sequence"/>
</dbReference>
<sequence length="358" mass="39823">MITTLALLTLPLCLLSVLPLWQNPHWLVRSAEFARQQLACLLAVSLTVQLTLFSASSTAGAGLLLLTLTCLAWNLWHLLRFVPWYPREVDQAGEPSPESSLSIISANVQMENRDADTLLSLVREKTPDLLVAMESDQWWQDRLDALEKDMPHSVKCPLDNRYGIHLYSRLPLVDAGIEFLVEDDVPSIHATVVLDSGDDIRLHLLHPAPPSPTENPESKERDAELIVVARALQDDAGPTLVAGDFNDIPWSRTATLFRRISGLLDPRVGRCMLNTFHARIPVFRWPLDHLYHSRHFQLAAITRLPYIGSDHFPLFTRLVLARPGAAANTSRASPGEIAEAQDTTAGEVRVDSVPDPGR</sequence>
<feature type="compositionally biased region" description="Basic and acidic residues" evidence="1">
    <location>
        <begin position="348"/>
        <end position="358"/>
    </location>
</feature>
<evidence type="ECO:0000259" key="2">
    <source>
        <dbReference type="Pfam" id="PF03372"/>
    </source>
</evidence>
<reference evidence="3 4" key="1">
    <citation type="submission" date="2019-03" db="EMBL/GenBank/DDBJ databases">
        <title>Seongchinamella monodicae gen. nov., sp. nov., a novel member of the Gammaproteobacteria isolated from a tidal mudflat of beach.</title>
        <authorList>
            <person name="Yang H.G."/>
            <person name="Kang J.W."/>
            <person name="Lee S.D."/>
        </authorList>
    </citation>
    <scope>NUCLEOTIDE SEQUENCE [LARGE SCALE GENOMIC DNA]</scope>
    <source>
        <strain evidence="3 4">GH4-78</strain>
    </source>
</reference>
<comment type="caution">
    <text evidence="3">The sequence shown here is derived from an EMBL/GenBank/DDBJ whole genome shotgun (WGS) entry which is preliminary data.</text>
</comment>